<evidence type="ECO:0000313" key="6">
    <source>
        <dbReference type="EMBL" id="VDN27538.1"/>
    </source>
</evidence>
<reference evidence="6 7" key="1">
    <citation type="submission" date="2018-11" db="EMBL/GenBank/DDBJ databases">
        <authorList>
            <consortium name="Pathogen Informatics"/>
        </authorList>
    </citation>
    <scope>NUCLEOTIDE SEQUENCE [LARGE SCALE GENOMIC DNA]</scope>
</reference>
<dbReference type="InterPro" id="IPR011356">
    <property type="entry name" value="Leucine_aapep/pepB"/>
</dbReference>
<dbReference type="GO" id="GO:0006508">
    <property type="term" value="P:proteolysis"/>
    <property type="evidence" value="ECO:0007669"/>
    <property type="project" value="UniProtKB-KW"/>
</dbReference>
<dbReference type="Proteomes" id="UP000281553">
    <property type="component" value="Unassembled WGS sequence"/>
</dbReference>
<evidence type="ECO:0000256" key="1">
    <source>
        <dbReference type="ARBA" id="ARBA00009528"/>
    </source>
</evidence>
<gene>
    <name evidence="6" type="ORF">DILT_LOCUS15026</name>
</gene>
<keyword evidence="3" id="KW-0645">Protease</keyword>
<keyword evidence="2" id="KW-0031">Aminopeptidase</keyword>
<dbReference type="GO" id="GO:0030145">
    <property type="term" value="F:manganese ion binding"/>
    <property type="evidence" value="ECO:0007669"/>
    <property type="project" value="InterPro"/>
</dbReference>
<dbReference type="Pfam" id="PF00883">
    <property type="entry name" value="Peptidase_M17"/>
    <property type="match status" value="1"/>
</dbReference>
<dbReference type="Gene3D" id="3.40.630.10">
    <property type="entry name" value="Zn peptidases"/>
    <property type="match status" value="1"/>
</dbReference>
<dbReference type="SUPFAM" id="SSF53187">
    <property type="entry name" value="Zn-dependent exopeptidases"/>
    <property type="match status" value="1"/>
</dbReference>
<dbReference type="GO" id="GO:0070006">
    <property type="term" value="F:metalloaminopeptidase activity"/>
    <property type="evidence" value="ECO:0007669"/>
    <property type="project" value="InterPro"/>
</dbReference>
<sequence length="115" mass="12611">MRDICATDEERMTAIEAHKYIETAFAGSEIKVGLVDMDPNVYRMIAAVNRAVKALQLLQPKSLNAHGKMAFVRNGLGADMYLNDEIILSKGGARNRIGNTDAEGRNVMVDLITDS</sequence>
<evidence type="ECO:0000259" key="5">
    <source>
        <dbReference type="Pfam" id="PF00883"/>
    </source>
</evidence>
<feature type="non-terminal residue" evidence="6">
    <location>
        <position position="115"/>
    </location>
</feature>
<dbReference type="GO" id="GO:0005737">
    <property type="term" value="C:cytoplasm"/>
    <property type="evidence" value="ECO:0007669"/>
    <property type="project" value="InterPro"/>
</dbReference>
<feature type="domain" description="Cytosol aminopeptidase" evidence="5">
    <location>
        <begin position="46"/>
        <end position="113"/>
    </location>
</feature>
<organism evidence="6 7">
    <name type="scientific">Dibothriocephalus latus</name>
    <name type="common">Fish tapeworm</name>
    <name type="synonym">Diphyllobothrium latum</name>
    <dbReference type="NCBI Taxonomy" id="60516"/>
    <lineage>
        <taxon>Eukaryota</taxon>
        <taxon>Metazoa</taxon>
        <taxon>Spiralia</taxon>
        <taxon>Lophotrochozoa</taxon>
        <taxon>Platyhelminthes</taxon>
        <taxon>Cestoda</taxon>
        <taxon>Eucestoda</taxon>
        <taxon>Diphyllobothriidea</taxon>
        <taxon>Diphyllobothriidae</taxon>
        <taxon>Dibothriocephalus</taxon>
    </lineage>
</organism>
<keyword evidence="4" id="KW-0378">Hydrolase</keyword>
<evidence type="ECO:0000256" key="2">
    <source>
        <dbReference type="ARBA" id="ARBA00022438"/>
    </source>
</evidence>
<keyword evidence="7" id="KW-1185">Reference proteome</keyword>
<evidence type="ECO:0000313" key="7">
    <source>
        <dbReference type="Proteomes" id="UP000281553"/>
    </source>
</evidence>
<dbReference type="InterPro" id="IPR000819">
    <property type="entry name" value="Peptidase_M17_C"/>
</dbReference>
<dbReference type="PANTHER" id="PTHR11963:SF48">
    <property type="entry name" value="DIPEPTIDASE B, ISOFORM A"/>
    <property type="match status" value="1"/>
</dbReference>
<evidence type="ECO:0000256" key="4">
    <source>
        <dbReference type="ARBA" id="ARBA00022801"/>
    </source>
</evidence>
<protein>
    <recommendedName>
        <fullName evidence="5">Cytosol aminopeptidase domain-containing protein</fullName>
    </recommendedName>
</protein>
<dbReference type="AlphaFoldDB" id="A0A3P7MXU0"/>
<dbReference type="EMBL" id="UYRU01076941">
    <property type="protein sequence ID" value="VDN27538.1"/>
    <property type="molecule type" value="Genomic_DNA"/>
</dbReference>
<proteinExistence type="inferred from homology"/>
<dbReference type="PANTHER" id="PTHR11963">
    <property type="entry name" value="LEUCINE AMINOPEPTIDASE-RELATED"/>
    <property type="match status" value="1"/>
</dbReference>
<evidence type="ECO:0000256" key="3">
    <source>
        <dbReference type="ARBA" id="ARBA00022670"/>
    </source>
</evidence>
<comment type="similarity">
    <text evidence="1">Belongs to the peptidase M17 family.</text>
</comment>
<accession>A0A3P7MXU0</accession>
<name>A0A3P7MXU0_DIBLA</name>